<evidence type="ECO:0000256" key="1">
    <source>
        <dbReference type="SAM" id="Phobius"/>
    </source>
</evidence>
<comment type="caution">
    <text evidence="2">The sequence shown here is derived from an EMBL/GenBank/DDBJ whole genome shotgun (WGS) entry which is preliminary data.</text>
</comment>
<name>A0A5M4AZ76_9BACT</name>
<evidence type="ECO:0008006" key="4">
    <source>
        <dbReference type="Google" id="ProtNLM"/>
    </source>
</evidence>
<dbReference type="InterPro" id="IPR016181">
    <property type="entry name" value="Acyl_CoA_acyltransferase"/>
</dbReference>
<keyword evidence="1" id="KW-1133">Transmembrane helix</keyword>
<reference evidence="2 3" key="1">
    <citation type="submission" date="2019-10" db="EMBL/GenBank/DDBJ databases">
        <title>Prolixibacter strains distinguished by the presence of nitrate reductase genes were adept at nitrate-dependent anaerobic corrosion of metallic iron and carbon steel.</title>
        <authorList>
            <person name="Iino T."/>
            <person name="Shono N."/>
            <person name="Ito K."/>
            <person name="Nakamura R."/>
            <person name="Sueoka K."/>
            <person name="Harayama S."/>
            <person name="Ohkuma M."/>
        </authorList>
    </citation>
    <scope>NUCLEOTIDE SEQUENCE [LARGE SCALE GENOMIC DNA]</scope>
    <source>
        <strain evidence="2 3">JCM 13498</strain>
    </source>
</reference>
<dbReference type="RefSeq" id="WP_025862894.1">
    <property type="nucleotide sequence ID" value="NZ_BLAX01000001.1"/>
</dbReference>
<dbReference type="Proteomes" id="UP000391834">
    <property type="component" value="Unassembled WGS sequence"/>
</dbReference>
<dbReference type="OrthoDB" id="677174at2"/>
<dbReference type="AlphaFoldDB" id="A0A5M4AZ76"/>
<keyword evidence="1" id="KW-0812">Transmembrane</keyword>
<protein>
    <recommendedName>
        <fullName evidence="4">N-acetyltransferase domain-containing protein</fullName>
    </recommendedName>
</protein>
<gene>
    <name evidence="2" type="ORF">PbJCM13498_18810</name>
</gene>
<dbReference type="EMBL" id="BLAX01000001">
    <property type="protein sequence ID" value="GET33018.1"/>
    <property type="molecule type" value="Genomic_DNA"/>
</dbReference>
<feature type="transmembrane region" description="Helical" evidence="1">
    <location>
        <begin position="54"/>
        <end position="72"/>
    </location>
</feature>
<feature type="transmembrane region" description="Helical" evidence="1">
    <location>
        <begin position="6"/>
        <end position="25"/>
    </location>
</feature>
<evidence type="ECO:0000313" key="3">
    <source>
        <dbReference type="Proteomes" id="UP000391834"/>
    </source>
</evidence>
<evidence type="ECO:0000313" key="2">
    <source>
        <dbReference type="EMBL" id="GET33018.1"/>
    </source>
</evidence>
<accession>A0A5M4AZ76</accession>
<organism evidence="2 3">
    <name type="scientific">Prolixibacter bellariivorans</name>
    <dbReference type="NCBI Taxonomy" id="314319"/>
    <lineage>
        <taxon>Bacteria</taxon>
        <taxon>Pseudomonadati</taxon>
        <taxon>Bacteroidota</taxon>
        <taxon>Bacteroidia</taxon>
        <taxon>Marinilabiliales</taxon>
        <taxon>Prolixibacteraceae</taxon>
        <taxon>Prolixibacter</taxon>
    </lineage>
</organism>
<sequence>MDFSEYYEAIGLVASVLVAISLMMSSLVKLRWLNLVGSIIFSVYGILIHSISVAGVNIFIVGVNLVYLYGIYRKKEAFRVAFVHSEENDYLADFLEYYHDDIERFFPRFNFKIEEEYLIMFVHRDLNMAGLIVLEIKDADTLHIVLDYVVPRYRDYKVADYIFKRNIDRFRYLGYNMLYSEVQNTAHNNYLEKIGFIREGDQYVFRIK</sequence>
<dbReference type="Gene3D" id="3.40.630.30">
    <property type="match status" value="1"/>
</dbReference>
<proteinExistence type="predicted"/>
<keyword evidence="3" id="KW-1185">Reference proteome</keyword>
<keyword evidence="1" id="KW-0472">Membrane</keyword>
<dbReference type="SUPFAM" id="SSF55729">
    <property type="entry name" value="Acyl-CoA N-acyltransferases (Nat)"/>
    <property type="match status" value="1"/>
</dbReference>